<dbReference type="PATRIC" id="fig|1429438.4.peg.6422"/>
<dbReference type="AlphaFoldDB" id="W4L9N3"/>
<gene>
    <name evidence="1" type="ORF">ETSY1_34015</name>
</gene>
<dbReference type="EMBL" id="AZHW01001035">
    <property type="protein sequence ID" value="ETW94629.1"/>
    <property type="molecule type" value="Genomic_DNA"/>
</dbReference>
<protein>
    <submittedName>
        <fullName evidence="1">Uncharacterized protein</fullName>
    </submittedName>
</protein>
<reference evidence="1 2" key="1">
    <citation type="journal article" date="2014" name="Nature">
        <title>An environmental bacterial taxon with a large and distinct metabolic repertoire.</title>
        <authorList>
            <person name="Wilson M.C."/>
            <person name="Mori T."/>
            <person name="Ruckert C."/>
            <person name="Uria A.R."/>
            <person name="Helf M.J."/>
            <person name="Takada K."/>
            <person name="Gernert C."/>
            <person name="Steffens U.A."/>
            <person name="Heycke N."/>
            <person name="Schmitt S."/>
            <person name="Rinke C."/>
            <person name="Helfrich E.J."/>
            <person name="Brachmann A.O."/>
            <person name="Gurgui C."/>
            <person name="Wakimoto T."/>
            <person name="Kracht M."/>
            <person name="Crusemann M."/>
            <person name="Hentschel U."/>
            <person name="Abe I."/>
            <person name="Matsunaga S."/>
            <person name="Kalinowski J."/>
            <person name="Takeyama H."/>
            <person name="Piel J."/>
        </authorList>
    </citation>
    <scope>NUCLEOTIDE SEQUENCE [LARGE SCALE GENOMIC DNA]</scope>
    <source>
        <strain evidence="2">TSY1</strain>
    </source>
</reference>
<name>W4L9N3_ENTF1</name>
<keyword evidence="2" id="KW-1185">Reference proteome</keyword>
<comment type="caution">
    <text evidence="1">The sequence shown here is derived from an EMBL/GenBank/DDBJ whole genome shotgun (WGS) entry which is preliminary data.</text>
</comment>
<proteinExistence type="predicted"/>
<evidence type="ECO:0000313" key="1">
    <source>
        <dbReference type="EMBL" id="ETW94629.1"/>
    </source>
</evidence>
<sequence>MKLVMQGHGGFAIATALLLVGLVSGCTQETQNRIGRSIQNWTGTDGVLEIYAGDKLVKRFLKIDKLTTATGTDSGVPRPYRFGYGILDENLNAVADSGEKKVYFEFSDYATSYIFYENPN</sequence>
<dbReference type="Proteomes" id="UP000019141">
    <property type="component" value="Unassembled WGS sequence"/>
</dbReference>
<dbReference type="HOGENOM" id="CLU_2091967_0_0_7"/>
<organism evidence="1 2">
    <name type="scientific">Entotheonella factor</name>
    <dbReference type="NCBI Taxonomy" id="1429438"/>
    <lineage>
        <taxon>Bacteria</taxon>
        <taxon>Pseudomonadati</taxon>
        <taxon>Nitrospinota/Tectimicrobiota group</taxon>
        <taxon>Candidatus Tectimicrobiota</taxon>
        <taxon>Candidatus Entotheonellia</taxon>
        <taxon>Candidatus Entotheonellales</taxon>
        <taxon>Candidatus Entotheonellaceae</taxon>
        <taxon>Candidatus Entotheonella</taxon>
    </lineage>
</organism>
<evidence type="ECO:0000313" key="2">
    <source>
        <dbReference type="Proteomes" id="UP000019141"/>
    </source>
</evidence>
<accession>W4L9N3</accession>
<dbReference type="PROSITE" id="PS51257">
    <property type="entry name" value="PROKAR_LIPOPROTEIN"/>
    <property type="match status" value="1"/>
</dbReference>